<feature type="signal peptide" evidence="1">
    <location>
        <begin position="1"/>
        <end position="23"/>
    </location>
</feature>
<accession>A0A9E8CJ50</accession>
<feature type="chain" id="PRO_5038870793" evidence="1">
    <location>
        <begin position="24"/>
        <end position="111"/>
    </location>
</feature>
<organism evidence="2">
    <name type="scientific">Bosea sp. NBC_00436</name>
    <dbReference type="NCBI Taxonomy" id="2969620"/>
    <lineage>
        <taxon>Bacteria</taxon>
        <taxon>Pseudomonadati</taxon>
        <taxon>Pseudomonadota</taxon>
        <taxon>Alphaproteobacteria</taxon>
        <taxon>Hyphomicrobiales</taxon>
        <taxon>Boseaceae</taxon>
        <taxon>Bosea</taxon>
    </lineage>
</organism>
<dbReference type="EMBL" id="CP102774">
    <property type="protein sequence ID" value="UZF85437.1"/>
    <property type="molecule type" value="Genomic_DNA"/>
</dbReference>
<gene>
    <name evidence="2" type="ORF">NWE54_16570</name>
</gene>
<sequence length="111" mass="12116">MHRYVVSALLGAGLAVSAAAAQAGEALPQGIAQRLDKAPVAFSMSEAKRERLMIIQENMARQGYYGGSGYYSHPGYGDPVGPYGYSGAYGYYDFHPQRRPLNSLERGYYGR</sequence>
<keyword evidence="1" id="KW-0732">Signal</keyword>
<dbReference type="AlphaFoldDB" id="A0A9E8CJ50"/>
<proteinExistence type="predicted"/>
<evidence type="ECO:0000256" key="1">
    <source>
        <dbReference type="SAM" id="SignalP"/>
    </source>
</evidence>
<reference evidence="2" key="1">
    <citation type="submission" date="2022-08" db="EMBL/GenBank/DDBJ databases">
        <title>Complete Genome Sequences of 2 Bosea sp. soil isolates.</title>
        <authorList>
            <person name="Alvarez Arevalo M."/>
            <person name="Sterndorff E.B."/>
            <person name="Faurdal D."/>
            <person name="Joergensen T.S."/>
            <person name="Weber T."/>
        </authorList>
    </citation>
    <scope>NUCLEOTIDE SEQUENCE</scope>
    <source>
        <strain evidence="2">NBC_00436</strain>
    </source>
</reference>
<evidence type="ECO:0000313" key="2">
    <source>
        <dbReference type="EMBL" id="UZF85437.1"/>
    </source>
</evidence>
<protein>
    <submittedName>
        <fullName evidence="2">Uncharacterized protein</fullName>
    </submittedName>
</protein>
<name>A0A9E8CJ50_9HYPH</name>